<dbReference type="InterPro" id="IPR022801">
    <property type="entry name" value="Ribosomal_uS4"/>
</dbReference>
<dbReference type="NCBIfam" id="NF003717">
    <property type="entry name" value="PRK05327.1"/>
    <property type="match status" value="1"/>
</dbReference>
<evidence type="ECO:0000256" key="7">
    <source>
        <dbReference type="ARBA" id="ARBA00023274"/>
    </source>
</evidence>
<comment type="function">
    <text evidence="1 10">With S5 and S12 plays an important role in translational accuracy.</text>
</comment>
<dbReference type="FunFam" id="3.10.290.10:FF:000001">
    <property type="entry name" value="30S ribosomal protein S4"/>
    <property type="match status" value="1"/>
</dbReference>
<evidence type="ECO:0000256" key="9">
    <source>
        <dbReference type="ARBA" id="ARBA00035254"/>
    </source>
</evidence>
<evidence type="ECO:0000256" key="1">
    <source>
        <dbReference type="ARBA" id="ARBA00003004"/>
    </source>
</evidence>
<evidence type="ECO:0000259" key="12">
    <source>
        <dbReference type="SMART" id="SM00363"/>
    </source>
</evidence>
<dbReference type="InterPro" id="IPR018079">
    <property type="entry name" value="Ribosomal_uS4_CS"/>
</dbReference>
<keyword evidence="15" id="KW-1185">Reference proteome</keyword>
<sequence length="209" mass="24136">MSRNIEASCRQCRREGTKLYLKGERCYSANKCAFERRPTPPGQHGKRRTKISEYGLQLREKQKAKRIYGILEKQFRGYFEIAEKQKGITGHNLLIHLESRLDNVVYRLGLATSRKEARQLVDHEHFLVNGKKLNIPSYITKDGDVIEVRPKSKKSQKFKDILEVTESRTVAPWLSNDLETLSGKIIGRPAVEDLDIEIAEHLIVELYSK</sequence>
<name>A0A0L6U2T4_9FIRM</name>
<dbReference type="SMART" id="SM00363">
    <property type="entry name" value="S4"/>
    <property type="match status" value="1"/>
</dbReference>
<evidence type="ECO:0000256" key="4">
    <source>
        <dbReference type="ARBA" id="ARBA00022730"/>
    </source>
</evidence>
<feature type="domain" description="RNA-binding S4" evidence="12">
    <location>
        <begin position="99"/>
        <end position="162"/>
    </location>
</feature>
<dbReference type="GO" id="GO:0015935">
    <property type="term" value="C:small ribosomal subunit"/>
    <property type="evidence" value="ECO:0007669"/>
    <property type="project" value="InterPro"/>
</dbReference>
<dbReference type="GO" id="GO:0003735">
    <property type="term" value="F:structural constituent of ribosome"/>
    <property type="evidence" value="ECO:0007669"/>
    <property type="project" value="InterPro"/>
</dbReference>
<dbReference type="InterPro" id="IPR002942">
    <property type="entry name" value="S4_RNA-bd"/>
</dbReference>
<evidence type="ECO:0000256" key="10">
    <source>
        <dbReference type="HAMAP-Rule" id="MF_01306"/>
    </source>
</evidence>
<dbReference type="AlphaFoldDB" id="A0A0L6U2T4"/>
<dbReference type="HAMAP" id="MF_01306_B">
    <property type="entry name" value="Ribosomal_uS4_B"/>
    <property type="match status" value="1"/>
</dbReference>
<dbReference type="EMBL" id="LGYO01000008">
    <property type="protein sequence ID" value="KNZ42824.1"/>
    <property type="molecule type" value="Genomic_DNA"/>
</dbReference>
<evidence type="ECO:0000313" key="14">
    <source>
        <dbReference type="EMBL" id="KNZ42824.1"/>
    </source>
</evidence>
<dbReference type="PATRIC" id="fig|52689.4.peg.3763"/>
<dbReference type="OrthoDB" id="9803672at2"/>
<dbReference type="PANTHER" id="PTHR11831">
    <property type="entry name" value="30S 40S RIBOSOMAL PROTEIN"/>
    <property type="match status" value="1"/>
</dbReference>
<evidence type="ECO:0000256" key="2">
    <source>
        <dbReference type="ARBA" id="ARBA00003866"/>
    </source>
</evidence>
<comment type="similarity">
    <text evidence="3 10 11">Belongs to the universal ribosomal protein uS4 family.</text>
</comment>
<dbReference type="Gene3D" id="3.10.290.10">
    <property type="entry name" value="RNA-binding S4 domain"/>
    <property type="match status" value="1"/>
</dbReference>
<dbReference type="STRING" id="52689.AKG39_03610"/>
<evidence type="ECO:0000256" key="5">
    <source>
        <dbReference type="ARBA" id="ARBA00022884"/>
    </source>
</evidence>
<dbReference type="Proteomes" id="UP000036873">
    <property type="component" value="Unassembled WGS sequence"/>
</dbReference>
<gene>
    <name evidence="10" type="primary">rpsD</name>
    <name evidence="14" type="ORF">AKG39_03610</name>
</gene>
<dbReference type="PROSITE" id="PS00632">
    <property type="entry name" value="RIBOSOMAL_S4"/>
    <property type="match status" value="1"/>
</dbReference>
<keyword evidence="4 10" id="KW-0699">rRNA-binding</keyword>
<dbReference type="NCBIfam" id="TIGR01017">
    <property type="entry name" value="rpsD_bact"/>
    <property type="match status" value="1"/>
</dbReference>
<dbReference type="SMART" id="SM01390">
    <property type="entry name" value="Ribosomal_S4"/>
    <property type="match status" value="1"/>
</dbReference>
<evidence type="ECO:0000256" key="11">
    <source>
        <dbReference type="RuleBase" id="RU003699"/>
    </source>
</evidence>
<proteinExistence type="inferred from homology"/>
<dbReference type="FunFam" id="1.10.1050.10:FF:000001">
    <property type="entry name" value="30S ribosomal protein S4"/>
    <property type="match status" value="1"/>
</dbReference>
<dbReference type="InterPro" id="IPR001912">
    <property type="entry name" value="Ribosomal_uS4_N"/>
</dbReference>
<keyword evidence="5 10" id="KW-0694">RNA-binding</keyword>
<dbReference type="Gene3D" id="1.10.1050.10">
    <property type="entry name" value="Ribosomal Protein S4 Delta 41, Chain A, domain 1"/>
    <property type="match status" value="1"/>
</dbReference>
<dbReference type="Pfam" id="PF01479">
    <property type="entry name" value="S4"/>
    <property type="match status" value="1"/>
</dbReference>
<evidence type="ECO:0000313" key="15">
    <source>
        <dbReference type="Proteomes" id="UP000036873"/>
    </source>
</evidence>
<keyword evidence="6 10" id="KW-0689">Ribosomal protein</keyword>
<dbReference type="PANTHER" id="PTHR11831:SF4">
    <property type="entry name" value="SMALL RIBOSOMAL SUBUNIT PROTEIN US4M"/>
    <property type="match status" value="1"/>
</dbReference>
<dbReference type="GO" id="GO:0006412">
    <property type="term" value="P:translation"/>
    <property type="evidence" value="ECO:0007669"/>
    <property type="project" value="UniProtKB-UniRule"/>
</dbReference>
<protein>
    <recommendedName>
        <fullName evidence="9 10">Small ribosomal subunit protein uS4</fullName>
    </recommendedName>
</protein>
<dbReference type="Pfam" id="PF00163">
    <property type="entry name" value="Ribosomal_S4"/>
    <property type="match status" value="1"/>
</dbReference>
<evidence type="ECO:0000256" key="3">
    <source>
        <dbReference type="ARBA" id="ARBA00007465"/>
    </source>
</evidence>
<comment type="function">
    <text evidence="2 10">One of the primary rRNA binding proteins, it binds directly to 16S rRNA where it nucleates assembly of the body of the 30S subunit.</text>
</comment>
<dbReference type="InterPro" id="IPR005709">
    <property type="entry name" value="Ribosomal_uS4_bac-type"/>
</dbReference>
<organism evidence="14 15">
    <name type="scientific">Acetobacterium bakii</name>
    <dbReference type="NCBI Taxonomy" id="52689"/>
    <lineage>
        <taxon>Bacteria</taxon>
        <taxon>Bacillati</taxon>
        <taxon>Bacillota</taxon>
        <taxon>Clostridia</taxon>
        <taxon>Eubacteriales</taxon>
        <taxon>Eubacteriaceae</taxon>
        <taxon>Acetobacterium</taxon>
    </lineage>
</organism>
<dbReference type="GO" id="GO:0042274">
    <property type="term" value="P:ribosomal small subunit biogenesis"/>
    <property type="evidence" value="ECO:0007669"/>
    <property type="project" value="TreeGrafter"/>
</dbReference>
<keyword evidence="7 10" id="KW-0687">Ribonucleoprotein</keyword>
<evidence type="ECO:0000256" key="6">
    <source>
        <dbReference type="ARBA" id="ARBA00022980"/>
    </source>
</evidence>
<comment type="caution">
    <text evidence="14">The sequence shown here is derived from an EMBL/GenBank/DDBJ whole genome shotgun (WGS) entry which is preliminary data.</text>
</comment>
<dbReference type="GO" id="GO:0019843">
    <property type="term" value="F:rRNA binding"/>
    <property type="evidence" value="ECO:0007669"/>
    <property type="project" value="UniProtKB-UniRule"/>
</dbReference>
<evidence type="ECO:0000259" key="13">
    <source>
        <dbReference type="SMART" id="SM01390"/>
    </source>
</evidence>
<accession>A0A0L6U2T4</accession>
<evidence type="ECO:0000256" key="8">
    <source>
        <dbReference type="ARBA" id="ARBA00025813"/>
    </source>
</evidence>
<feature type="domain" description="Small ribosomal subunit protein uS4 N-terminal" evidence="13">
    <location>
        <begin position="3"/>
        <end position="98"/>
    </location>
</feature>
<dbReference type="PROSITE" id="PS50889">
    <property type="entry name" value="S4"/>
    <property type="match status" value="1"/>
</dbReference>
<dbReference type="RefSeq" id="WP_050738995.1">
    <property type="nucleotide sequence ID" value="NZ_LGYO01000008.1"/>
</dbReference>
<reference evidence="15" key="1">
    <citation type="submission" date="2015-07" db="EMBL/GenBank/DDBJ databases">
        <title>Draft genome sequence of Acetobacterium bakii DSM 8293, a potential psychrophilic chemical producer through syngas fermentation.</title>
        <authorList>
            <person name="Song Y."/>
            <person name="Hwang S."/>
            <person name="Cho B.-K."/>
        </authorList>
    </citation>
    <scope>NUCLEOTIDE SEQUENCE [LARGE SCALE GENOMIC DNA]</scope>
    <source>
        <strain evidence="15">DSM 8239</strain>
    </source>
</reference>
<dbReference type="InterPro" id="IPR036986">
    <property type="entry name" value="S4_RNA-bd_sf"/>
</dbReference>
<comment type="subunit">
    <text evidence="8 10">Part of the 30S ribosomal subunit. Contacts protein S5. The interaction surface between S4 and S5 is involved in control of translational fidelity.</text>
</comment>
<dbReference type="SUPFAM" id="SSF55174">
    <property type="entry name" value="Alpha-L RNA-binding motif"/>
    <property type="match status" value="1"/>
</dbReference>
<dbReference type="CDD" id="cd00165">
    <property type="entry name" value="S4"/>
    <property type="match status" value="1"/>
</dbReference>